<dbReference type="PANTHER" id="PTHR43155:SF2">
    <property type="entry name" value="CYCLIC DI-GMP PHOSPHODIESTERASE PA4108"/>
    <property type="match status" value="1"/>
</dbReference>
<dbReference type="InterPro" id="IPR006675">
    <property type="entry name" value="HDIG_dom"/>
</dbReference>
<gene>
    <name evidence="2" type="ORF">KAM351_17880</name>
</gene>
<protein>
    <submittedName>
        <fullName evidence="2">HD family phosphohydrolase</fullName>
    </submittedName>
</protein>
<dbReference type="GO" id="GO:0008081">
    <property type="term" value="F:phosphoric diester hydrolase activity"/>
    <property type="evidence" value="ECO:0007669"/>
    <property type="project" value="UniProtKB-ARBA"/>
</dbReference>
<reference evidence="2" key="1">
    <citation type="submission" date="2021-07" db="EMBL/GenBank/DDBJ databases">
        <title>Draft genome sequence of carbapenem-resistant Aeromonas spp. in Japan.</title>
        <authorList>
            <person name="Maehana S."/>
            <person name="Suzuki M."/>
            <person name="Kitasato H."/>
        </authorList>
    </citation>
    <scope>NUCLEOTIDE SEQUENCE</scope>
    <source>
        <strain evidence="2">KAM351</strain>
    </source>
</reference>
<dbReference type="InterPro" id="IPR021812">
    <property type="entry name" value="DUF3391"/>
</dbReference>
<dbReference type="Proteomes" id="UP000886934">
    <property type="component" value="Unassembled WGS sequence"/>
</dbReference>
<dbReference type="PROSITE" id="PS51832">
    <property type="entry name" value="HD_GYP"/>
    <property type="match status" value="1"/>
</dbReference>
<feature type="domain" description="HD-GYP" evidence="1">
    <location>
        <begin position="154"/>
        <end position="349"/>
    </location>
</feature>
<dbReference type="Pfam" id="PF13487">
    <property type="entry name" value="HD_5"/>
    <property type="match status" value="1"/>
</dbReference>
<dbReference type="InterPro" id="IPR037522">
    <property type="entry name" value="HD_GYP_dom"/>
</dbReference>
<proteinExistence type="predicted"/>
<evidence type="ECO:0000259" key="1">
    <source>
        <dbReference type="PROSITE" id="PS51832"/>
    </source>
</evidence>
<dbReference type="Pfam" id="PF11871">
    <property type="entry name" value="DUF3391"/>
    <property type="match status" value="1"/>
</dbReference>
<evidence type="ECO:0000313" key="2">
    <source>
        <dbReference type="EMBL" id="GJA63177.1"/>
    </source>
</evidence>
<dbReference type="Gene3D" id="1.10.3210.10">
    <property type="entry name" value="Hypothetical protein af1432"/>
    <property type="match status" value="1"/>
</dbReference>
<sequence length="421" mass="47388">MSLVPNPMTGIKISVERLQVGNYVSLPLGWREHPFLFSSFKLKSEEEIELIRRLGLKLVTIIPDKSDTPPKPLGQTQSQADEVEGEGLVARQEEMQQEKLRRIEQLQRYRRDLQQCEKQFRQSLAQVRNLMGKIQSRPLNAISEAQELINAMTEQLLSVDEMVLHLVSDSDDGNSLQFHSLNVSVLSMLLARECKLPAEAIRQVGMGALFHDIGKLRIPSQILRKTEPLTKPEKNLMAQHPRYGLELLGLVSDFPEAAKQIVQNHHEYLDGTGPQGLKGDQLDPLTQIVSLINEYDNLCHLEAKVPYAALGSLYKQRKSQFNADHLGMLIRLMGVYPPGSVVQLSNGQVGLVMSVNASRLLYPAVLVYDPRIPRQEAAIIDLDAAGLTIAKVIQPKRLPPAVFEYLNPRTRISYYFEHGKP</sequence>
<dbReference type="EMBL" id="BPNN01000021">
    <property type="protein sequence ID" value="GJA63177.1"/>
    <property type="molecule type" value="Genomic_DNA"/>
</dbReference>
<organism evidence="2 3">
    <name type="scientific">Aeromonas caviae</name>
    <name type="common">Aeromonas punctata</name>
    <dbReference type="NCBI Taxonomy" id="648"/>
    <lineage>
        <taxon>Bacteria</taxon>
        <taxon>Pseudomonadati</taxon>
        <taxon>Pseudomonadota</taxon>
        <taxon>Gammaproteobacteria</taxon>
        <taxon>Aeromonadales</taxon>
        <taxon>Aeromonadaceae</taxon>
        <taxon>Aeromonas</taxon>
    </lineage>
</organism>
<name>A0AA37CWK1_AERCA</name>
<dbReference type="PANTHER" id="PTHR43155">
    <property type="entry name" value="CYCLIC DI-GMP PHOSPHODIESTERASE PA4108-RELATED"/>
    <property type="match status" value="1"/>
</dbReference>
<dbReference type="CDD" id="cd00077">
    <property type="entry name" value="HDc"/>
    <property type="match status" value="1"/>
</dbReference>
<comment type="caution">
    <text evidence="2">The sequence shown here is derived from an EMBL/GenBank/DDBJ whole genome shotgun (WGS) entry which is preliminary data.</text>
</comment>
<evidence type="ECO:0000313" key="3">
    <source>
        <dbReference type="Proteomes" id="UP000886934"/>
    </source>
</evidence>
<dbReference type="NCBIfam" id="TIGR00277">
    <property type="entry name" value="HDIG"/>
    <property type="match status" value="1"/>
</dbReference>
<dbReference type="AlphaFoldDB" id="A0AA37CWK1"/>
<dbReference type="InterPro" id="IPR003607">
    <property type="entry name" value="HD/PDEase_dom"/>
</dbReference>
<dbReference type="SUPFAM" id="SSF109604">
    <property type="entry name" value="HD-domain/PDEase-like"/>
    <property type="match status" value="1"/>
</dbReference>
<accession>A0AA37CWK1</accession>